<name>A0A1G5CG85_9HYPH</name>
<evidence type="ECO:0000313" key="1">
    <source>
        <dbReference type="EMBL" id="SCY01331.1"/>
    </source>
</evidence>
<reference evidence="1 2" key="1">
    <citation type="submission" date="2016-10" db="EMBL/GenBank/DDBJ databases">
        <authorList>
            <person name="de Groot N.N."/>
        </authorList>
    </citation>
    <scope>NUCLEOTIDE SEQUENCE [LARGE SCALE GENOMIC DNA]</scope>
    <source>
        <strain evidence="1 2">CGMCC 1.7666</strain>
    </source>
</reference>
<organism evidence="1 2">
    <name type="scientific">Microvirga guangxiensis</name>
    <dbReference type="NCBI Taxonomy" id="549386"/>
    <lineage>
        <taxon>Bacteria</taxon>
        <taxon>Pseudomonadati</taxon>
        <taxon>Pseudomonadota</taxon>
        <taxon>Alphaproteobacteria</taxon>
        <taxon>Hyphomicrobiales</taxon>
        <taxon>Methylobacteriaceae</taxon>
        <taxon>Microvirga</taxon>
    </lineage>
</organism>
<dbReference type="AlphaFoldDB" id="A0A1G5CG85"/>
<gene>
    <name evidence="1" type="ORF">SAMN02927923_00560</name>
</gene>
<proteinExistence type="predicted"/>
<dbReference type="Proteomes" id="UP000199569">
    <property type="component" value="Unassembled WGS sequence"/>
</dbReference>
<accession>A0A1G5CG85</accession>
<dbReference type="EMBL" id="FMVJ01000002">
    <property type="protein sequence ID" value="SCY01331.1"/>
    <property type="molecule type" value="Genomic_DNA"/>
</dbReference>
<protein>
    <submittedName>
        <fullName evidence="1">Uncharacterized protein</fullName>
    </submittedName>
</protein>
<evidence type="ECO:0000313" key="2">
    <source>
        <dbReference type="Proteomes" id="UP000199569"/>
    </source>
</evidence>
<keyword evidence="2" id="KW-1185">Reference proteome</keyword>
<sequence length="39" mass="4486">MFLSLILSRINRAARFSWSPALNLEDRTIYSTLIPGAQY</sequence>